<dbReference type="AlphaFoldDB" id="A0A9N9ISZ2"/>
<feature type="non-terminal residue" evidence="1">
    <location>
        <position position="1"/>
    </location>
</feature>
<keyword evidence="2" id="KW-1185">Reference proteome</keyword>
<organism evidence="1 2">
    <name type="scientific">Acaulospora morrowiae</name>
    <dbReference type="NCBI Taxonomy" id="94023"/>
    <lineage>
        <taxon>Eukaryota</taxon>
        <taxon>Fungi</taxon>
        <taxon>Fungi incertae sedis</taxon>
        <taxon>Mucoromycota</taxon>
        <taxon>Glomeromycotina</taxon>
        <taxon>Glomeromycetes</taxon>
        <taxon>Diversisporales</taxon>
        <taxon>Acaulosporaceae</taxon>
        <taxon>Acaulospora</taxon>
    </lineage>
</organism>
<dbReference type="EMBL" id="CAJVPV010034380">
    <property type="protein sequence ID" value="CAG8748819.1"/>
    <property type="molecule type" value="Genomic_DNA"/>
</dbReference>
<reference evidence="1" key="1">
    <citation type="submission" date="2021-06" db="EMBL/GenBank/DDBJ databases">
        <authorList>
            <person name="Kallberg Y."/>
            <person name="Tangrot J."/>
            <person name="Rosling A."/>
        </authorList>
    </citation>
    <scope>NUCLEOTIDE SEQUENCE</scope>
    <source>
        <strain evidence="1">CL551</strain>
    </source>
</reference>
<sequence>YNVLNALRFFYKDRPGQSVGDTQGGHLTTIRGLNEEYNHIIAVDLYFCHRVMCAIQFFFPGGQTKVLGNRSNANALKISCGPIGKNNDFKLTGIKMASSTADSPESCLAVGYVALCFEYVRVEKESEN</sequence>
<name>A0A9N9ISZ2_9GLOM</name>
<evidence type="ECO:0000313" key="1">
    <source>
        <dbReference type="EMBL" id="CAG8748819.1"/>
    </source>
</evidence>
<dbReference type="Proteomes" id="UP000789342">
    <property type="component" value="Unassembled WGS sequence"/>
</dbReference>
<dbReference type="OrthoDB" id="2391941at2759"/>
<gene>
    <name evidence="1" type="ORF">AMORRO_LOCUS15213</name>
</gene>
<protein>
    <submittedName>
        <fullName evidence="1">17109_t:CDS:1</fullName>
    </submittedName>
</protein>
<accession>A0A9N9ISZ2</accession>
<proteinExistence type="predicted"/>
<comment type="caution">
    <text evidence="1">The sequence shown here is derived from an EMBL/GenBank/DDBJ whole genome shotgun (WGS) entry which is preliminary data.</text>
</comment>
<evidence type="ECO:0000313" key="2">
    <source>
        <dbReference type="Proteomes" id="UP000789342"/>
    </source>
</evidence>